<evidence type="ECO:0000256" key="1">
    <source>
        <dbReference type="SAM" id="Phobius"/>
    </source>
</evidence>
<feature type="domain" description="Inner membrane protein YgaP-like transmembrane" evidence="2">
    <location>
        <begin position="1"/>
        <end position="60"/>
    </location>
</feature>
<accession>A0A842J8A9</accession>
<feature type="transmembrane region" description="Helical" evidence="1">
    <location>
        <begin position="12"/>
        <end position="33"/>
    </location>
</feature>
<dbReference type="RefSeq" id="WP_185897505.1">
    <property type="nucleotide sequence ID" value="NZ_JACLZK010000001.1"/>
</dbReference>
<evidence type="ECO:0000259" key="2">
    <source>
        <dbReference type="Pfam" id="PF11127"/>
    </source>
</evidence>
<dbReference type="InterPro" id="IPR021309">
    <property type="entry name" value="YgaP-like_TM"/>
</dbReference>
<name>A0A842J8A9_9BACT</name>
<keyword evidence="1" id="KW-0472">Membrane</keyword>
<comment type="caution">
    <text evidence="3">The sequence shown here is derived from an EMBL/GenBank/DDBJ whole genome shotgun (WGS) entry which is preliminary data.</text>
</comment>
<organism evidence="3 4">
    <name type="scientific">Campylobacter massiliensis</name>
    <dbReference type="NCBI Taxonomy" id="2762557"/>
    <lineage>
        <taxon>Bacteria</taxon>
        <taxon>Pseudomonadati</taxon>
        <taxon>Campylobacterota</taxon>
        <taxon>Epsilonproteobacteria</taxon>
        <taxon>Campylobacterales</taxon>
        <taxon>Campylobacteraceae</taxon>
        <taxon>Campylobacter</taxon>
    </lineage>
</organism>
<reference evidence="3 4" key="1">
    <citation type="submission" date="2020-08" db="EMBL/GenBank/DDBJ databases">
        <title>Complete genome and description of Campylobacter massiliensis Marseille-Q3452 sp. nov.</title>
        <authorList>
            <person name="Antezack A."/>
        </authorList>
    </citation>
    <scope>NUCLEOTIDE SEQUENCE [LARGE SCALE GENOMIC DNA]</scope>
    <source>
        <strain evidence="3 4">Marseille-Q3452</strain>
    </source>
</reference>
<gene>
    <name evidence="3" type="ORF">H7R39_00560</name>
</gene>
<proteinExistence type="predicted"/>
<keyword evidence="4" id="KW-1185">Reference proteome</keyword>
<dbReference type="Proteomes" id="UP000552683">
    <property type="component" value="Unassembled WGS sequence"/>
</dbReference>
<sequence>MQNVGILDKTIRLVITAVWIYAFGFVCECWLWLVGLVPLLTAVYGYCPLYKFFGINTCKKCKNKERNTQC</sequence>
<dbReference type="EMBL" id="JACLZK010000001">
    <property type="protein sequence ID" value="MBC2881783.1"/>
    <property type="molecule type" value="Genomic_DNA"/>
</dbReference>
<evidence type="ECO:0000313" key="4">
    <source>
        <dbReference type="Proteomes" id="UP000552683"/>
    </source>
</evidence>
<keyword evidence="1" id="KW-1133">Transmembrane helix</keyword>
<protein>
    <submittedName>
        <fullName evidence="3">DUF2892 domain-containing protein</fullName>
    </submittedName>
</protein>
<evidence type="ECO:0000313" key="3">
    <source>
        <dbReference type="EMBL" id="MBC2881783.1"/>
    </source>
</evidence>
<keyword evidence="1" id="KW-0812">Transmembrane</keyword>
<dbReference type="Pfam" id="PF11127">
    <property type="entry name" value="YgaP-like_TM"/>
    <property type="match status" value="1"/>
</dbReference>
<dbReference type="AlphaFoldDB" id="A0A842J8A9"/>